<evidence type="ECO:0000313" key="4">
    <source>
        <dbReference type="EMBL" id="GAO42356.1"/>
    </source>
</evidence>
<dbReference type="InterPro" id="IPR011006">
    <property type="entry name" value="CheY-like_superfamily"/>
</dbReference>
<dbReference type="InterPro" id="IPR001789">
    <property type="entry name" value="Sig_transdc_resp-reg_receiver"/>
</dbReference>
<evidence type="ECO:0000259" key="2">
    <source>
        <dbReference type="PROSITE" id="PS50110"/>
    </source>
</evidence>
<dbReference type="STRING" id="1220578.FPE01S_01_13700"/>
<dbReference type="OrthoDB" id="1646880at2"/>
<keyword evidence="1" id="KW-0597">Phosphoprotein</keyword>
<dbReference type="Gene3D" id="3.40.50.2300">
    <property type="match status" value="1"/>
</dbReference>
<dbReference type="InterPro" id="IPR046947">
    <property type="entry name" value="LytR-like"/>
</dbReference>
<dbReference type="PANTHER" id="PTHR37299">
    <property type="entry name" value="TRANSCRIPTIONAL REGULATOR-RELATED"/>
    <property type="match status" value="1"/>
</dbReference>
<dbReference type="Gene3D" id="2.40.50.1020">
    <property type="entry name" value="LytTr DNA-binding domain"/>
    <property type="match status" value="1"/>
</dbReference>
<dbReference type="Proteomes" id="UP000033121">
    <property type="component" value="Unassembled WGS sequence"/>
</dbReference>
<feature type="modified residue" description="4-aspartylphosphate" evidence="1">
    <location>
        <position position="55"/>
    </location>
</feature>
<gene>
    <name evidence="4" type="ORF">FPE01S_01_13700</name>
</gene>
<dbReference type="GO" id="GO:0000156">
    <property type="term" value="F:phosphorelay response regulator activity"/>
    <property type="evidence" value="ECO:0007669"/>
    <property type="project" value="InterPro"/>
</dbReference>
<protein>
    <submittedName>
        <fullName evidence="4">Putative two-component response regulator</fullName>
    </submittedName>
</protein>
<dbReference type="RefSeq" id="WP_046368063.1">
    <property type="nucleotide sequence ID" value="NZ_BBWV01000001.1"/>
</dbReference>
<dbReference type="EMBL" id="BBWV01000001">
    <property type="protein sequence ID" value="GAO42356.1"/>
    <property type="molecule type" value="Genomic_DNA"/>
</dbReference>
<evidence type="ECO:0000313" key="5">
    <source>
        <dbReference type="Proteomes" id="UP000033121"/>
    </source>
</evidence>
<dbReference type="GO" id="GO:0003677">
    <property type="term" value="F:DNA binding"/>
    <property type="evidence" value="ECO:0007669"/>
    <property type="project" value="InterPro"/>
</dbReference>
<dbReference type="PROSITE" id="PS50110">
    <property type="entry name" value="RESPONSE_REGULATORY"/>
    <property type="match status" value="1"/>
</dbReference>
<dbReference type="SUPFAM" id="SSF52172">
    <property type="entry name" value="CheY-like"/>
    <property type="match status" value="1"/>
</dbReference>
<dbReference type="Pfam" id="PF04397">
    <property type="entry name" value="LytTR"/>
    <property type="match status" value="1"/>
</dbReference>
<name>A0A0E9MY39_9BACT</name>
<dbReference type="SMART" id="SM00850">
    <property type="entry name" value="LytTR"/>
    <property type="match status" value="1"/>
</dbReference>
<organism evidence="4 5">
    <name type="scientific">Flavihumibacter petaseus NBRC 106054</name>
    <dbReference type="NCBI Taxonomy" id="1220578"/>
    <lineage>
        <taxon>Bacteria</taxon>
        <taxon>Pseudomonadati</taxon>
        <taxon>Bacteroidota</taxon>
        <taxon>Chitinophagia</taxon>
        <taxon>Chitinophagales</taxon>
        <taxon>Chitinophagaceae</taxon>
        <taxon>Flavihumibacter</taxon>
    </lineage>
</organism>
<dbReference type="InterPro" id="IPR007492">
    <property type="entry name" value="LytTR_DNA-bd_dom"/>
</dbReference>
<evidence type="ECO:0000259" key="3">
    <source>
        <dbReference type="PROSITE" id="PS50930"/>
    </source>
</evidence>
<accession>A0A0E9MY39</accession>
<feature type="domain" description="HTH LytTR-type" evidence="3">
    <location>
        <begin position="144"/>
        <end position="246"/>
    </location>
</feature>
<dbReference type="PANTHER" id="PTHR37299:SF1">
    <property type="entry name" value="STAGE 0 SPORULATION PROTEIN A HOMOLOG"/>
    <property type="match status" value="1"/>
</dbReference>
<reference evidence="4 5" key="1">
    <citation type="submission" date="2015-04" db="EMBL/GenBank/DDBJ databases">
        <title>Whole genome shotgun sequence of Flavihumibacter petaseus NBRC 106054.</title>
        <authorList>
            <person name="Miyazawa S."/>
            <person name="Hosoyama A."/>
            <person name="Hashimoto M."/>
            <person name="Noguchi M."/>
            <person name="Tsuchikane K."/>
            <person name="Ohji S."/>
            <person name="Yamazoe A."/>
            <person name="Ichikawa N."/>
            <person name="Kimura A."/>
            <person name="Fujita N."/>
        </authorList>
    </citation>
    <scope>NUCLEOTIDE SEQUENCE [LARGE SCALE GENOMIC DNA]</scope>
    <source>
        <strain evidence="4 5">NBRC 106054</strain>
    </source>
</reference>
<comment type="caution">
    <text evidence="4">The sequence shown here is derived from an EMBL/GenBank/DDBJ whole genome shotgun (WGS) entry which is preliminary data.</text>
</comment>
<dbReference type="Pfam" id="PF00072">
    <property type="entry name" value="Response_reg"/>
    <property type="match status" value="1"/>
</dbReference>
<dbReference type="AlphaFoldDB" id="A0A0E9MY39"/>
<proteinExistence type="predicted"/>
<feature type="domain" description="Response regulatory" evidence="2">
    <location>
        <begin position="3"/>
        <end position="116"/>
    </location>
</feature>
<keyword evidence="5" id="KW-1185">Reference proteome</keyword>
<dbReference type="SMART" id="SM00448">
    <property type="entry name" value="REC"/>
    <property type="match status" value="1"/>
</dbReference>
<dbReference type="PROSITE" id="PS50930">
    <property type="entry name" value="HTH_LYTTR"/>
    <property type="match status" value="1"/>
</dbReference>
<evidence type="ECO:0000256" key="1">
    <source>
        <dbReference type="PROSITE-ProRule" id="PRU00169"/>
    </source>
</evidence>
<sequence length="246" mass="28296">MITATIVDDEPDCCESLAVLLERYCPEVKVLDICHSGEAALQSVKEQHPQILFLDIEMPFMNGFELLEKLGNIDFELIFTTSYDQYAIKAFRFSALDYLLKPVDREELQKAVQKAVQRKMHPLPQQLEMLLQKYKHPAIPVNKIAIPTMEGFQLLAADAIISCESDNNYTCLFLKDKRKIVASRTLKEMEEILEDYPFVRVHHSHIVNLNEVEKYIKGEGGYVIMSNGATINVSRSRKELLLRTFR</sequence>